<name>A0ACA9RW68_9GLOM</name>
<reference evidence="1" key="1">
    <citation type="submission" date="2021-06" db="EMBL/GenBank/DDBJ databases">
        <authorList>
            <person name="Kallberg Y."/>
            <person name="Tangrot J."/>
            <person name="Rosling A."/>
        </authorList>
    </citation>
    <scope>NUCLEOTIDE SEQUENCE</scope>
    <source>
        <strain evidence="1">MA461A</strain>
    </source>
</reference>
<proteinExistence type="predicted"/>
<dbReference type="Proteomes" id="UP000789920">
    <property type="component" value="Unassembled WGS sequence"/>
</dbReference>
<organism evidence="1 2">
    <name type="scientific">Racocetra persica</name>
    <dbReference type="NCBI Taxonomy" id="160502"/>
    <lineage>
        <taxon>Eukaryota</taxon>
        <taxon>Fungi</taxon>
        <taxon>Fungi incertae sedis</taxon>
        <taxon>Mucoromycota</taxon>
        <taxon>Glomeromycotina</taxon>
        <taxon>Glomeromycetes</taxon>
        <taxon>Diversisporales</taxon>
        <taxon>Gigasporaceae</taxon>
        <taxon>Racocetra</taxon>
    </lineage>
</organism>
<keyword evidence="2" id="KW-1185">Reference proteome</keyword>
<feature type="non-terminal residue" evidence="1">
    <location>
        <position position="1"/>
    </location>
</feature>
<comment type="caution">
    <text evidence="1">The sequence shown here is derived from an EMBL/GenBank/DDBJ whole genome shotgun (WGS) entry which is preliminary data.</text>
</comment>
<feature type="non-terminal residue" evidence="1">
    <location>
        <position position="40"/>
    </location>
</feature>
<accession>A0ACA9RW68</accession>
<dbReference type="EMBL" id="CAJVQC010073165">
    <property type="protein sequence ID" value="CAG8812052.1"/>
    <property type="molecule type" value="Genomic_DNA"/>
</dbReference>
<gene>
    <name evidence="1" type="ORF">RPERSI_LOCUS23450</name>
</gene>
<evidence type="ECO:0000313" key="2">
    <source>
        <dbReference type="Proteomes" id="UP000789920"/>
    </source>
</evidence>
<evidence type="ECO:0000313" key="1">
    <source>
        <dbReference type="EMBL" id="CAG8812052.1"/>
    </source>
</evidence>
<sequence length="40" mass="4474">VSSKTLHKTLLVLLNIGEESNDLLSNKTDDSDRTDDFNKP</sequence>
<protein>
    <submittedName>
        <fullName evidence="1">1117_t:CDS:1</fullName>
    </submittedName>
</protein>